<accession>A0A7L5AHQ0</accession>
<dbReference type="OrthoDB" id="2594539at2"/>
<evidence type="ECO:0000313" key="2">
    <source>
        <dbReference type="Proteomes" id="UP000464507"/>
    </source>
</evidence>
<dbReference type="AlphaFoldDB" id="A0A7L5AHQ0"/>
<dbReference type="RefSeq" id="WP_161886213.1">
    <property type="nucleotide sequence ID" value="NZ_CP017146.1"/>
</dbReference>
<organism evidence="1 2">
    <name type="scientific">Marisediminicola antarctica</name>
    <dbReference type="NCBI Taxonomy" id="674079"/>
    <lineage>
        <taxon>Bacteria</taxon>
        <taxon>Bacillati</taxon>
        <taxon>Actinomycetota</taxon>
        <taxon>Actinomycetes</taxon>
        <taxon>Micrococcales</taxon>
        <taxon>Microbacteriaceae</taxon>
        <taxon>Marisediminicola</taxon>
    </lineage>
</organism>
<evidence type="ECO:0000313" key="1">
    <source>
        <dbReference type="EMBL" id="QHO69837.1"/>
    </source>
</evidence>
<dbReference type="Gene3D" id="3.40.960.10">
    <property type="entry name" value="VSR Endonuclease"/>
    <property type="match status" value="1"/>
</dbReference>
<proteinExistence type="predicted"/>
<gene>
    <name evidence="1" type="ORF">BHD05_09450</name>
</gene>
<reference evidence="1 2" key="1">
    <citation type="submission" date="2016-09" db="EMBL/GenBank/DDBJ databases">
        <title>Complete genome sequence of microbes from the polar regions.</title>
        <authorList>
            <person name="Liao L."/>
            <person name="Chen B."/>
        </authorList>
    </citation>
    <scope>NUCLEOTIDE SEQUENCE [LARGE SCALE GENOMIC DNA]</scope>
    <source>
        <strain evidence="1 2">ZS314</strain>
    </source>
</reference>
<dbReference type="KEGG" id="mant:BHD05_09450"/>
<dbReference type="EMBL" id="CP017146">
    <property type="protein sequence ID" value="QHO69837.1"/>
    <property type="molecule type" value="Genomic_DNA"/>
</dbReference>
<keyword evidence="2" id="KW-1185">Reference proteome</keyword>
<protein>
    <recommendedName>
        <fullName evidence="3">DUF559 domain-containing protein</fullName>
    </recommendedName>
</protein>
<name>A0A7L5AHQ0_9MICO</name>
<evidence type="ECO:0008006" key="3">
    <source>
        <dbReference type="Google" id="ProtNLM"/>
    </source>
</evidence>
<sequence>MSSIRELVDSLGGFARKRELVAFGANDRHLTDAVKSGEVARARNGWYSTVPTSDARFRAMRVGGRLTGASALHAEGAWMRDVSQLHVSLPRNAARMRSQWDRRKALTAMRKHGAVLHWDPDAVHRRGTRTSVDLRDALLVFLHDAPFEEAIAVLDWATRTSQVGLAELESLVVRLPARLQGILEWIDPLCDSYPESITRTRLRMRGFHVTSQVPVGWLERIDLVVEDHVAIEVDGEEHHRDRFHKDRLKDLQITIEGRHGIRISVPMIQKGWEDVVAAIISALEARSVRPRRNLRNKSRPAGALTRTSQIGRRGLLRLPEFSTFSGLTWF</sequence>
<dbReference type="Proteomes" id="UP000464507">
    <property type="component" value="Chromosome"/>
</dbReference>